<protein>
    <submittedName>
        <fullName evidence="1">Uncharacterized protein</fullName>
    </submittedName>
</protein>
<proteinExistence type="predicted"/>
<accession>A0ACB8AJX4</accession>
<sequence length="275" mass="30152">MASTATFTYCPPPTSHTLDAAQRTRLMRSTRKLGAVLGTTPYLLEDDMPLTCTILPIGPGADAKKLKRQGSIFTHTQTQSVTSFNSTTSSSIYSHNSSPSIVSLPNSFGHSSESLIVPPGLNPSSRKTKNQNRPLYLRLNTVPVSPSDSRFAPSLPSTPSPHEPSNASVFPPTPCTPSFTQPSAAEIRRKRMAKLARHLGENVPTELVFPAGASSQKPEEKRRNRRSMSLSVDHVNLNAHSAAAPPPAKKQDWVGEWNRNDIRDVQRELRNLRVR</sequence>
<evidence type="ECO:0000313" key="2">
    <source>
        <dbReference type="Proteomes" id="UP000790377"/>
    </source>
</evidence>
<gene>
    <name evidence="1" type="ORF">BJ138DRAFT_1146468</name>
</gene>
<dbReference type="EMBL" id="MU267634">
    <property type="protein sequence ID" value="KAH7913246.1"/>
    <property type="molecule type" value="Genomic_DNA"/>
</dbReference>
<evidence type="ECO:0000313" key="1">
    <source>
        <dbReference type="EMBL" id="KAH7913246.1"/>
    </source>
</evidence>
<organism evidence="1 2">
    <name type="scientific">Hygrophoropsis aurantiaca</name>
    <dbReference type="NCBI Taxonomy" id="72124"/>
    <lineage>
        <taxon>Eukaryota</taxon>
        <taxon>Fungi</taxon>
        <taxon>Dikarya</taxon>
        <taxon>Basidiomycota</taxon>
        <taxon>Agaricomycotina</taxon>
        <taxon>Agaricomycetes</taxon>
        <taxon>Agaricomycetidae</taxon>
        <taxon>Boletales</taxon>
        <taxon>Coniophorineae</taxon>
        <taxon>Hygrophoropsidaceae</taxon>
        <taxon>Hygrophoropsis</taxon>
    </lineage>
</organism>
<dbReference type="Proteomes" id="UP000790377">
    <property type="component" value="Unassembled WGS sequence"/>
</dbReference>
<reference evidence="1" key="1">
    <citation type="journal article" date="2021" name="New Phytol.">
        <title>Evolutionary innovations through gain and loss of genes in the ectomycorrhizal Boletales.</title>
        <authorList>
            <person name="Wu G."/>
            <person name="Miyauchi S."/>
            <person name="Morin E."/>
            <person name="Kuo A."/>
            <person name="Drula E."/>
            <person name="Varga T."/>
            <person name="Kohler A."/>
            <person name="Feng B."/>
            <person name="Cao Y."/>
            <person name="Lipzen A."/>
            <person name="Daum C."/>
            <person name="Hundley H."/>
            <person name="Pangilinan J."/>
            <person name="Johnson J."/>
            <person name="Barry K."/>
            <person name="LaButti K."/>
            <person name="Ng V."/>
            <person name="Ahrendt S."/>
            <person name="Min B."/>
            <person name="Choi I.G."/>
            <person name="Park H."/>
            <person name="Plett J.M."/>
            <person name="Magnuson J."/>
            <person name="Spatafora J.W."/>
            <person name="Nagy L.G."/>
            <person name="Henrissat B."/>
            <person name="Grigoriev I.V."/>
            <person name="Yang Z.L."/>
            <person name="Xu J."/>
            <person name="Martin F.M."/>
        </authorList>
    </citation>
    <scope>NUCLEOTIDE SEQUENCE</scope>
    <source>
        <strain evidence="1">ATCC 28755</strain>
    </source>
</reference>
<name>A0ACB8AJX4_9AGAM</name>
<comment type="caution">
    <text evidence="1">The sequence shown here is derived from an EMBL/GenBank/DDBJ whole genome shotgun (WGS) entry which is preliminary data.</text>
</comment>
<keyword evidence="2" id="KW-1185">Reference proteome</keyword>